<dbReference type="GeneTree" id="ENSGT00390000015495"/>
<dbReference type="AlphaFoldDB" id="A0A8D3A2A9"/>
<protein>
    <recommendedName>
        <fullName evidence="3">CCD97-like C-terminal domain-containing protein</fullName>
    </recommendedName>
</protein>
<feature type="compositionally biased region" description="Basic and acidic residues" evidence="1">
    <location>
        <begin position="120"/>
        <end position="146"/>
    </location>
</feature>
<keyword evidence="2" id="KW-1133">Transmembrane helix</keyword>
<feature type="region of interest" description="Disordered" evidence="1">
    <location>
        <begin position="349"/>
        <end position="387"/>
    </location>
</feature>
<keyword evidence="2" id="KW-0812">Transmembrane</keyword>
<reference evidence="4" key="1">
    <citation type="submission" date="2023-05" db="EMBL/GenBank/DDBJ databases">
        <title>High-quality long-read genome of Scophthalmus maximus.</title>
        <authorList>
            <person name="Lien S."/>
            <person name="Martinez P."/>
        </authorList>
    </citation>
    <scope>NUCLEOTIDE SEQUENCE [LARGE SCALE GENOMIC DNA]</scope>
</reference>
<reference evidence="4" key="2">
    <citation type="submission" date="2025-08" db="UniProtKB">
        <authorList>
            <consortium name="Ensembl"/>
        </authorList>
    </citation>
    <scope>IDENTIFICATION</scope>
</reference>
<feature type="region of interest" description="Disordered" evidence="1">
    <location>
        <begin position="400"/>
        <end position="453"/>
    </location>
</feature>
<proteinExistence type="predicted"/>
<evidence type="ECO:0000313" key="5">
    <source>
        <dbReference type="Proteomes" id="UP000694558"/>
    </source>
</evidence>
<sequence>MEPHSQAEESNGLESCFIVVSLYPTDKRDSFASAKSIFILVLVGGCNLPLLLFVIGRRLEAGCRDNSCSSLATASLWGLQASAFGLSPNFVSMVTRAREMWGEIEPAVETQRSPCESEDEGRLPEEAWTRSQRCDFKSRTDTEQPPHDAPYSNQAESSCVDAMVETIALSGSPVKSQQIGDAELTLEQRREELLHQYRSRPLVFLERYHGFTIKSMRPQQHQACLKPQHLLAFAHVSPDPRAQHYCTVIQRRAAGCTNRTRVRNQRYAALRALQKEGQYFSEEQMRIREPLLYEQYIGQYLTDEEVLERSQDAMLEGEAGEPGAPAGGAGGLAHLLLNSYQERLIQSRLQEEQEREEGALEEEEDEEDDDNRVHGKEWEPTSEEKSLLREEFISQMHQRFLDGKDKDFNYSEVDENPDYDNLDIVSRDAEDKYFDEDEVEEENDEEEEEDMTD</sequence>
<dbReference type="PANTHER" id="PTHR31840">
    <property type="entry name" value="COILED-COIL DOMAIN-CONTAINING PROTEIN 97"/>
    <property type="match status" value="1"/>
</dbReference>
<feature type="compositionally biased region" description="Basic and acidic residues" evidence="1">
    <location>
        <begin position="349"/>
        <end position="358"/>
    </location>
</feature>
<feature type="transmembrane region" description="Helical" evidence="2">
    <location>
        <begin position="37"/>
        <end position="56"/>
    </location>
</feature>
<feature type="compositionally biased region" description="Acidic residues" evidence="1">
    <location>
        <begin position="412"/>
        <end position="421"/>
    </location>
</feature>
<evidence type="ECO:0000259" key="3">
    <source>
        <dbReference type="Pfam" id="PF09747"/>
    </source>
</evidence>
<dbReference type="InterPro" id="IPR040233">
    <property type="entry name" value="CCD97-like_C"/>
</dbReference>
<dbReference type="Ensembl" id="ENSSMAT00000011528.2">
    <property type="protein sequence ID" value="ENSSMAP00000011379.2"/>
    <property type="gene ID" value="ENSSMAG00000007006.2"/>
</dbReference>
<dbReference type="Proteomes" id="UP000694558">
    <property type="component" value="Chromosome 19"/>
</dbReference>
<dbReference type="InterPro" id="IPR018613">
    <property type="entry name" value="Ccdc97-like"/>
</dbReference>
<feature type="compositionally biased region" description="Acidic residues" evidence="1">
    <location>
        <begin position="433"/>
        <end position="453"/>
    </location>
</feature>
<feature type="compositionally biased region" description="Acidic residues" evidence="1">
    <location>
        <begin position="359"/>
        <end position="370"/>
    </location>
</feature>
<feature type="compositionally biased region" description="Basic and acidic residues" evidence="1">
    <location>
        <begin position="371"/>
        <end position="387"/>
    </location>
</feature>
<feature type="compositionally biased region" description="Basic and acidic residues" evidence="1">
    <location>
        <begin position="400"/>
        <end position="409"/>
    </location>
</feature>
<evidence type="ECO:0000256" key="2">
    <source>
        <dbReference type="SAM" id="Phobius"/>
    </source>
</evidence>
<name>A0A8D3A2A9_SCOMX</name>
<keyword evidence="2" id="KW-0472">Membrane</keyword>
<organism evidence="4 5">
    <name type="scientific">Scophthalmus maximus</name>
    <name type="common">Turbot</name>
    <name type="synonym">Psetta maxima</name>
    <dbReference type="NCBI Taxonomy" id="52904"/>
    <lineage>
        <taxon>Eukaryota</taxon>
        <taxon>Metazoa</taxon>
        <taxon>Chordata</taxon>
        <taxon>Craniata</taxon>
        <taxon>Vertebrata</taxon>
        <taxon>Euteleostomi</taxon>
        <taxon>Actinopterygii</taxon>
        <taxon>Neopterygii</taxon>
        <taxon>Teleostei</taxon>
        <taxon>Neoteleostei</taxon>
        <taxon>Acanthomorphata</taxon>
        <taxon>Carangaria</taxon>
        <taxon>Pleuronectiformes</taxon>
        <taxon>Pleuronectoidei</taxon>
        <taxon>Scophthalmidae</taxon>
        <taxon>Scophthalmus</taxon>
    </lineage>
</organism>
<dbReference type="Pfam" id="PF09747">
    <property type="entry name" value="CCD97-like_C"/>
    <property type="match status" value="1"/>
</dbReference>
<feature type="region of interest" description="Disordered" evidence="1">
    <location>
        <begin position="107"/>
        <end position="155"/>
    </location>
</feature>
<gene>
    <name evidence="4" type="primary">ccdc97</name>
</gene>
<evidence type="ECO:0000256" key="1">
    <source>
        <dbReference type="SAM" id="MobiDB-lite"/>
    </source>
</evidence>
<dbReference type="PANTHER" id="PTHR31840:SF1">
    <property type="entry name" value="COILED-COIL DOMAIN-CONTAINING PROTEIN 97"/>
    <property type="match status" value="1"/>
</dbReference>
<feature type="domain" description="CCD97-like C-terminal" evidence="3">
    <location>
        <begin position="264"/>
        <end position="437"/>
    </location>
</feature>
<accession>A0A8D3A2A9</accession>
<evidence type="ECO:0000313" key="4">
    <source>
        <dbReference type="Ensembl" id="ENSSMAP00000011379.2"/>
    </source>
</evidence>